<dbReference type="KEGG" id="bex:A11Q_217"/>
<dbReference type="Proteomes" id="UP000012040">
    <property type="component" value="Chromosome"/>
</dbReference>
<sequence>MRILRIAIVARTTVKDQDGKYSANYIENEEVKKVDGSIHAQQVLKKIKSLVELPLGEVEAEVRPYAFKGEKGEVIAGETIIKLLPPRK</sequence>
<evidence type="ECO:0000313" key="1">
    <source>
        <dbReference type="EMBL" id="AGH94437.1"/>
    </source>
</evidence>
<dbReference type="STRING" id="1184267.A11Q_217"/>
<reference evidence="1 2" key="1">
    <citation type="journal article" date="2013" name="ISME J.">
        <title>By their genes ye shall know them: genomic signatures of predatory bacteria.</title>
        <authorList>
            <person name="Pasternak Z."/>
            <person name="Pietrokovski S."/>
            <person name="Rotem O."/>
            <person name="Gophna U."/>
            <person name="Lurie-Weinberger M.N."/>
            <person name="Jurkevitch E."/>
        </authorList>
    </citation>
    <scope>NUCLEOTIDE SEQUENCE [LARGE SCALE GENOMIC DNA]</scope>
    <source>
        <strain evidence="1 2">JSS</strain>
    </source>
</reference>
<dbReference type="EMBL" id="CP003537">
    <property type="protein sequence ID" value="AGH94437.1"/>
    <property type="molecule type" value="Genomic_DNA"/>
</dbReference>
<dbReference type="RefSeq" id="WP_015468927.1">
    <property type="nucleotide sequence ID" value="NC_020813.1"/>
</dbReference>
<dbReference type="PATRIC" id="fig|1184267.3.peg.218"/>
<keyword evidence="2" id="KW-1185">Reference proteome</keyword>
<gene>
    <name evidence="1" type="ORF">A11Q_217</name>
</gene>
<organism evidence="1 2">
    <name type="scientific">Pseudobdellovibrio exovorus JSS</name>
    <dbReference type="NCBI Taxonomy" id="1184267"/>
    <lineage>
        <taxon>Bacteria</taxon>
        <taxon>Pseudomonadati</taxon>
        <taxon>Bdellovibrionota</taxon>
        <taxon>Bdellovibrionia</taxon>
        <taxon>Bdellovibrionales</taxon>
        <taxon>Pseudobdellovibrionaceae</taxon>
        <taxon>Pseudobdellovibrio</taxon>
    </lineage>
</organism>
<dbReference type="HOGENOM" id="CLU_2462842_0_0_7"/>
<protein>
    <submittedName>
        <fullName evidence="1">Uncharacterized protein</fullName>
    </submittedName>
</protein>
<name>M4V524_9BACT</name>
<proteinExistence type="predicted"/>
<accession>M4V524</accession>
<dbReference type="AlphaFoldDB" id="M4V524"/>
<evidence type="ECO:0000313" key="2">
    <source>
        <dbReference type="Proteomes" id="UP000012040"/>
    </source>
</evidence>